<dbReference type="PANTHER" id="PTHR31013:SF12">
    <property type="entry name" value="PATHOGENESIS-RELATED PROTEIN 5-LIKE"/>
    <property type="match status" value="1"/>
</dbReference>
<dbReference type="Gene3D" id="2.60.110.10">
    <property type="entry name" value="Thaumatin"/>
    <property type="match status" value="1"/>
</dbReference>
<evidence type="ECO:0000313" key="2">
    <source>
        <dbReference type="WBParaSite" id="Pan_g3563.t1"/>
    </source>
</evidence>
<keyword evidence="1" id="KW-1185">Reference proteome</keyword>
<sequence length="274" mass="30531">MFNLHGKYHRFLRVFTNNVSCASRFVSRSYGVSLAKLGLNKADRNDFYDESFVDGFKSPRREINLINNCGNKIWPGWVGKNGIPDGGGATLDVGASRIIHVPDNWESGRIWARTGCDDNFNCDTGGCGNSERCDGRTGENGVSVAEFTFKKDDPKDVYDISLVDGFNVQIKIKPNAGSGDYKEIGSCSEDLLNSCPNESKVEKNGRIVKCESACTKLQNSEYCCTGQHNTSETCHSTNFSRFFKDRCHDSYSYAYDDPSSTVVCYNANYEVRFC</sequence>
<dbReference type="SUPFAM" id="SSF49870">
    <property type="entry name" value="Osmotin, thaumatin-like protein"/>
    <property type="match status" value="1"/>
</dbReference>
<protein>
    <submittedName>
        <fullName evidence="2">Thaumatin-like protein</fullName>
    </submittedName>
</protein>
<name>A0A7E4VV47_PANRE</name>
<dbReference type="Proteomes" id="UP000492821">
    <property type="component" value="Unassembled WGS sequence"/>
</dbReference>
<dbReference type="AlphaFoldDB" id="A0A7E4VV47"/>
<dbReference type="WBParaSite" id="Pan_g3563.t1">
    <property type="protein sequence ID" value="Pan_g3563.t1"/>
    <property type="gene ID" value="Pan_g3563"/>
</dbReference>
<dbReference type="InterPro" id="IPR001938">
    <property type="entry name" value="Thaumatin"/>
</dbReference>
<reference evidence="2" key="2">
    <citation type="submission" date="2020-10" db="UniProtKB">
        <authorList>
            <consortium name="WormBaseParasite"/>
        </authorList>
    </citation>
    <scope>IDENTIFICATION</scope>
</reference>
<dbReference type="FunFam" id="2.60.110.10:FF:000004">
    <property type="entry name" value="THAUMATIN-LIKE PROTEIN 1"/>
    <property type="match status" value="1"/>
</dbReference>
<accession>A0A7E4VV47</accession>
<dbReference type="SMART" id="SM00205">
    <property type="entry name" value="THN"/>
    <property type="match status" value="1"/>
</dbReference>
<dbReference type="InterPro" id="IPR037176">
    <property type="entry name" value="Osmotin/thaumatin-like_sf"/>
</dbReference>
<organism evidence="1 2">
    <name type="scientific">Panagrellus redivivus</name>
    <name type="common">Microworm</name>
    <dbReference type="NCBI Taxonomy" id="6233"/>
    <lineage>
        <taxon>Eukaryota</taxon>
        <taxon>Metazoa</taxon>
        <taxon>Ecdysozoa</taxon>
        <taxon>Nematoda</taxon>
        <taxon>Chromadorea</taxon>
        <taxon>Rhabditida</taxon>
        <taxon>Tylenchina</taxon>
        <taxon>Panagrolaimomorpha</taxon>
        <taxon>Panagrolaimoidea</taxon>
        <taxon>Panagrolaimidae</taxon>
        <taxon>Panagrellus</taxon>
    </lineage>
</organism>
<dbReference type="PRINTS" id="PR00347">
    <property type="entry name" value="THAUMATIN"/>
</dbReference>
<dbReference type="Pfam" id="PF00314">
    <property type="entry name" value="Thaumatin"/>
    <property type="match status" value="1"/>
</dbReference>
<proteinExistence type="predicted"/>
<dbReference type="PANTHER" id="PTHR31013">
    <property type="entry name" value="THAUMATIN FAMILY PROTEIN-RELATED"/>
    <property type="match status" value="1"/>
</dbReference>
<reference evidence="1" key="1">
    <citation type="journal article" date="2013" name="Genetics">
        <title>The draft genome and transcriptome of Panagrellus redivivus are shaped by the harsh demands of a free-living lifestyle.</title>
        <authorList>
            <person name="Srinivasan J."/>
            <person name="Dillman A.R."/>
            <person name="Macchietto M.G."/>
            <person name="Heikkinen L."/>
            <person name="Lakso M."/>
            <person name="Fracchia K.M."/>
            <person name="Antoshechkin I."/>
            <person name="Mortazavi A."/>
            <person name="Wong G."/>
            <person name="Sternberg P.W."/>
        </authorList>
    </citation>
    <scope>NUCLEOTIDE SEQUENCE [LARGE SCALE GENOMIC DNA]</scope>
    <source>
        <strain evidence="1">MT8872</strain>
    </source>
</reference>
<dbReference type="PROSITE" id="PS51367">
    <property type="entry name" value="THAUMATIN_2"/>
    <property type="match status" value="1"/>
</dbReference>
<evidence type="ECO:0000313" key="1">
    <source>
        <dbReference type="Proteomes" id="UP000492821"/>
    </source>
</evidence>